<proteinExistence type="predicted"/>
<evidence type="ECO:0000256" key="7">
    <source>
        <dbReference type="SAM" id="MobiDB-lite"/>
    </source>
</evidence>
<comment type="subcellular location">
    <subcellularLocation>
        <location evidence="2">Cytoplasm</location>
    </subcellularLocation>
    <subcellularLocation>
        <location evidence="1">Nucleus</location>
    </subcellularLocation>
</comment>
<feature type="region of interest" description="Disordered" evidence="7">
    <location>
        <begin position="380"/>
        <end position="406"/>
    </location>
</feature>
<feature type="repeat" description="ARM" evidence="6">
    <location>
        <begin position="479"/>
        <end position="522"/>
    </location>
</feature>
<keyword evidence="5" id="KW-0539">Nucleus</keyword>
<evidence type="ECO:0000256" key="6">
    <source>
        <dbReference type="PROSITE-ProRule" id="PRU00259"/>
    </source>
</evidence>
<dbReference type="STRING" id="1157962.A0A250X8Q1"/>
<evidence type="ECO:0000256" key="4">
    <source>
        <dbReference type="ARBA" id="ARBA00022737"/>
    </source>
</evidence>
<reference evidence="8 9" key="1">
    <citation type="submission" date="2017-08" db="EMBL/GenBank/DDBJ databases">
        <title>Acidophilic green algal genome provides insights into adaptation to an acidic environment.</title>
        <authorList>
            <person name="Hirooka S."/>
            <person name="Hirose Y."/>
            <person name="Kanesaki Y."/>
            <person name="Higuchi S."/>
            <person name="Fujiwara T."/>
            <person name="Onuma R."/>
            <person name="Era A."/>
            <person name="Ohbayashi R."/>
            <person name="Uzuka A."/>
            <person name="Nozaki H."/>
            <person name="Yoshikawa H."/>
            <person name="Miyagishima S.Y."/>
        </authorList>
    </citation>
    <scope>NUCLEOTIDE SEQUENCE [LARGE SCALE GENOMIC DNA]</scope>
    <source>
        <strain evidence="8 9">NIES-2499</strain>
    </source>
</reference>
<dbReference type="GO" id="GO:0034657">
    <property type="term" value="C:GID complex"/>
    <property type="evidence" value="ECO:0007669"/>
    <property type="project" value="TreeGrafter"/>
</dbReference>
<comment type="caution">
    <text evidence="8">The sequence shown here is derived from an EMBL/GenBank/DDBJ whole genome shotgun (WGS) entry which is preliminary data.</text>
</comment>
<dbReference type="EMBL" id="BEGY01000042">
    <property type="protein sequence ID" value="GAX79437.1"/>
    <property type="molecule type" value="Genomic_DNA"/>
</dbReference>
<dbReference type="Proteomes" id="UP000232323">
    <property type="component" value="Unassembled WGS sequence"/>
</dbReference>
<dbReference type="Gene3D" id="1.25.10.10">
    <property type="entry name" value="Leucine-rich Repeat Variant"/>
    <property type="match status" value="2"/>
</dbReference>
<dbReference type="PROSITE" id="PS50176">
    <property type="entry name" value="ARM_REPEAT"/>
    <property type="match status" value="1"/>
</dbReference>
<keyword evidence="9" id="KW-1185">Reference proteome</keyword>
<name>A0A250X8Q1_9CHLO</name>
<dbReference type="PANTHER" id="PTHR15651:SF7">
    <property type="entry name" value="ARMADILLO REPEAT-CONTAINING PROTEIN 8"/>
    <property type="match status" value="1"/>
</dbReference>
<dbReference type="GO" id="GO:0005737">
    <property type="term" value="C:cytoplasm"/>
    <property type="evidence" value="ECO:0007669"/>
    <property type="project" value="UniProtKB-SubCell"/>
</dbReference>
<dbReference type="SMART" id="SM00185">
    <property type="entry name" value="ARM"/>
    <property type="match status" value="7"/>
</dbReference>
<evidence type="ECO:0000256" key="3">
    <source>
        <dbReference type="ARBA" id="ARBA00022490"/>
    </source>
</evidence>
<evidence type="ECO:0000313" key="8">
    <source>
        <dbReference type="EMBL" id="GAX79437.1"/>
    </source>
</evidence>
<dbReference type="PANTHER" id="PTHR15651">
    <property type="entry name" value="ARMADILLO REPEAT-CONTAINING PROTEIN 8"/>
    <property type="match status" value="1"/>
</dbReference>
<dbReference type="InterPro" id="IPR011989">
    <property type="entry name" value="ARM-like"/>
</dbReference>
<feature type="compositionally biased region" description="Low complexity" evidence="7">
    <location>
        <begin position="380"/>
        <end position="399"/>
    </location>
</feature>
<accession>A0A250X8Q1</accession>
<keyword evidence="3" id="KW-0963">Cytoplasm</keyword>
<evidence type="ECO:0000256" key="2">
    <source>
        <dbReference type="ARBA" id="ARBA00004496"/>
    </source>
</evidence>
<dbReference type="AlphaFoldDB" id="A0A250X8Q1"/>
<gene>
    <name evidence="8" type="ORF">CEUSTIGMA_g6878.t1</name>
</gene>
<dbReference type="InterPro" id="IPR038739">
    <property type="entry name" value="ARMC8/Vid28"/>
</dbReference>
<dbReference type="SUPFAM" id="SSF48371">
    <property type="entry name" value="ARM repeat"/>
    <property type="match status" value="2"/>
</dbReference>
<dbReference type="GO" id="GO:0005634">
    <property type="term" value="C:nucleus"/>
    <property type="evidence" value="ECO:0007669"/>
    <property type="project" value="UniProtKB-SubCell"/>
</dbReference>
<dbReference type="GO" id="GO:0043161">
    <property type="term" value="P:proteasome-mediated ubiquitin-dependent protein catabolic process"/>
    <property type="evidence" value="ECO:0007669"/>
    <property type="project" value="TreeGrafter"/>
</dbReference>
<sequence length="773" mass="84225">MPSLPGTENQHERDMVAQASELVSGLSSKEAKERLRCLKQIKNQVIGNKSKKICFLKAGAVRLLVSMLNSESDMEIKSQTATTLGSIASGTQEGVEQLLKLSGIDGLVQALSTQEFKVVEACVRSLKLLYVKAGFSLPHAPILAEKTLKLLIPLLGAYDLHPDLSSTAATLLAFCCRPEQQVILTRAPILEAARGMLLSNRKPLQTSALGLLSCLLLENPKACKLLLQTENRASSSEPCQLLVVLLVKLLKDWCSFTRFTASCCLTYLSTYKEEQSSLQDMKAGEEVESPAHITGCSRRLEEASSSSVNSFPALNVNLKDVLERSKVAVLPVLLRLLSEKEMQDLVPTVLAKLIENNEELQRAALDADAVKLLAMMLSPPSNSTPSASVPSSSSGNTVPLSSGSVGMTPPKQEGILKALCNLCMDQNTGRKQLLEAKVMQHILRCLEAPETGVRAAAAKCVMALSRSISNLRSGVMESGVVAVLCRLLTEDKCSRVQVNAAGALCNLGLEFSSVKEAVLSSGTLQHLVRMMSSTEDIEMRIQGCMALRNLAYKSDDSLKEIFMKAVTWPQMRSLIDSEELRLQGPAMCIVRNLCMGYEPSLQAVLNWGGSDLLACLEEKIDPTSCAHSSVVEHALYTVVNMLAGWEKQKEAVMQSNLPTMLMHILRTSPPATPASLQTLDLRVPALWCIINLVWLQGSMQSAVSLRVQKLRDLGIVEVLQNLQHSRNSRDVCERAKTAMDRIEAVKDFETSGDGNQASRDEDIIGPIMRASPW</sequence>
<dbReference type="InterPro" id="IPR000225">
    <property type="entry name" value="Armadillo"/>
</dbReference>
<evidence type="ECO:0000256" key="1">
    <source>
        <dbReference type="ARBA" id="ARBA00004123"/>
    </source>
</evidence>
<dbReference type="OrthoDB" id="5559898at2759"/>
<keyword evidence="4" id="KW-0677">Repeat</keyword>
<dbReference type="InterPro" id="IPR016024">
    <property type="entry name" value="ARM-type_fold"/>
</dbReference>
<evidence type="ECO:0000313" key="9">
    <source>
        <dbReference type="Proteomes" id="UP000232323"/>
    </source>
</evidence>
<organism evidence="8 9">
    <name type="scientific">Chlamydomonas eustigma</name>
    <dbReference type="NCBI Taxonomy" id="1157962"/>
    <lineage>
        <taxon>Eukaryota</taxon>
        <taxon>Viridiplantae</taxon>
        <taxon>Chlorophyta</taxon>
        <taxon>core chlorophytes</taxon>
        <taxon>Chlorophyceae</taxon>
        <taxon>CS clade</taxon>
        <taxon>Chlamydomonadales</taxon>
        <taxon>Chlamydomonadaceae</taxon>
        <taxon>Chlamydomonas</taxon>
    </lineage>
</organism>
<protein>
    <submittedName>
        <fullName evidence="8">Uncharacterized protein</fullName>
    </submittedName>
</protein>
<evidence type="ECO:0000256" key="5">
    <source>
        <dbReference type="ARBA" id="ARBA00023242"/>
    </source>
</evidence>
<dbReference type="Pfam" id="PF00514">
    <property type="entry name" value="Arm"/>
    <property type="match status" value="1"/>
</dbReference>